<evidence type="ECO:0000256" key="1">
    <source>
        <dbReference type="SAM" id="MobiDB-lite"/>
    </source>
</evidence>
<dbReference type="EMBL" id="CAUYUJ010018715">
    <property type="protein sequence ID" value="CAK0885774.1"/>
    <property type="molecule type" value="Genomic_DNA"/>
</dbReference>
<feature type="compositionally biased region" description="Low complexity" evidence="1">
    <location>
        <begin position="96"/>
        <end position="105"/>
    </location>
</feature>
<dbReference type="PANTHER" id="PTHR45689:SF5">
    <property type="entry name" value="I[[H]] CHANNEL, ISOFORM E"/>
    <property type="match status" value="1"/>
</dbReference>
<accession>A0ABN9WH31</accession>
<proteinExistence type="predicted"/>
<feature type="region of interest" description="Disordered" evidence="1">
    <location>
        <begin position="38"/>
        <end position="105"/>
    </location>
</feature>
<dbReference type="InterPro" id="IPR014710">
    <property type="entry name" value="RmlC-like_jellyroll"/>
</dbReference>
<feature type="transmembrane region" description="Helical" evidence="2">
    <location>
        <begin position="169"/>
        <end position="187"/>
    </location>
</feature>
<dbReference type="InterPro" id="IPR018490">
    <property type="entry name" value="cNMP-bd_dom_sf"/>
</dbReference>
<feature type="non-terminal residue" evidence="3">
    <location>
        <position position="448"/>
    </location>
</feature>
<comment type="caution">
    <text evidence="3">The sequence shown here is derived from an EMBL/GenBank/DDBJ whole genome shotgun (WGS) entry which is preliminary data.</text>
</comment>
<dbReference type="Proteomes" id="UP001189429">
    <property type="component" value="Unassembled WGS sequence"/>
</dbReference>
<gene>
    <name evidence="3" type="ORF">PCOR1329_LOCUS67286</name>
</gene>
<dbReference type="SUPFAM" id="SSF51206">
    <property type="entry name" value="cAMP-binding domain-like"/>
    <property type="match status" value="1"/>
</dbReference>
<organism evidence="3 4">
    <name type="scientific">Prorocentrum cordatum</name>
    <dbReference type="NCBI Taxonomy" id="2364126"/>
    <lineage>
        <taxon>Eukaryota</taxon>
        <taxon>Sar</taxon>
        <taxon>Alveolata</taxon>
        <taxon>Dinophyceae</taxon>
        <taxon>Prorocentrales</taxon>
        <taxon>Prorocentraceae</taxon>
        <taxon>Prorocentrum</taxon>
    </lineage>
</organism>
<sequence length="448" mass="49825">MEGPVEDVHATQGGSFEEFLDAQLHDLRARLVLEHHRRSTQPTAAGAGPEDALRACAQQAQQAWPPEAADLPLLPNQPEERAPRASVGEAPAAQEAGCGDPKAGAKAAGRREGLLAHASWQIEDDEVRGRIKQFQVLSRIRPVGLANWSLTQFTPASMEITPKNVSERVFNIIAIIMGMVLFSSFVSRITNTMNYLRALDFENTKQFVLLQSYFRKHGLSTSLCVRIRGHLDAYLAEKRKDIKETDIKLLSHMSASLRIELHYETFMPKVRHHPFLREYDTNFAHSMQRICHLAAGQSSLYGGDVLFNRDDVCSKMYFLHGGLLMYDLTNRRAGGFSKSRSQIEVKPTEVTEGEWLAEAALWAQTWAHPGQATAHGLCTCVTISVGQFHAAVRENRVATVASAIYAGIFVGWLNTVSISQLTDRQMLSFDVARAVHVAFEEPEEGETM</sequence>
<evidence type="ECO:0000313" key="3">
    <source>
        <dbReference type="EMBL" id="CAK0885774.1"/>
    </source>
</evidence>
<keyword evidence="2" id="KW-0812">Transmembrane</keyword>
<keyword evidence="2" id="KW-0472">Membrane</keyword>
<dbReference type="Gene3D" id="2.60.120.10">
    <property type="entry name" value="Jelly Rolls"/>
    <property type="match status" value="1"/>
</dbReference>
<dbReference type="SUPFAM" id="SSF81324">
    <property type="entry name" value="Voltage-gated potassium channels"/>
    <property type="match status" value="1"/>
</dbReference>
<evidence type="ECO:0008006" key="5">
    <source>
        <dbReference type="Google" id="ProtNLM"/>
    </source>
</evidence>
<keyword evidence="2" id="KW-1133">Transmembrane helix</keyword>
<dbReference type="PANTHER" id="PTHR45689">
    <property type="entry name" value="I[[H]] CHANNEL, ISOFORM E"/>
    <property type="match status" value="1"/>
</dbReference>
<evidence type="ECO:0000313" key="4">
    <source>
        <dbReference type="Proteomes" id="UP001189429"/>
    </source>
</evidence>
<name>A0ABN9WH31_9DINO</name>
<keyword evidence="4" id="KW-1185">Reference proteome</keyword>
<reference evidence="3" key="1">
    <citation type="submission" date="2023-10" db="EMBL/GenBank/DDBJ databases">
        <authorList>
            <person name="Chen Y."/>
            <person name="Shah S."/>
            <person name="Dougan E. K."/>
            <person name="Thang M."/>
            <person name="Chan C."/>
        </authorList>
    </citation>
    <scope>NUCLEOTIDE SEQUENCE [LARGE SCALE GENOMIC DNA]</scope>
</reference>
<protein>
    <recommendedName>
        <fullName evidence="5">Cyclic nucleotide-binding domain-containing protein</fullName>
    </recommendedName>
</protein>
<dbReference type="InterPro" id="IPR051413">
    <property type="entry name" value="K/Na_HCN_channel"/>
</dbReference>
<evidence type="ECO:0000256" key="2">
    <source>
        <dbReference type="SAM" id="Phobius"/>
    </source>
</evidence>